<evidence type="ECO:0008006" key="5">
    <source>
        <dbReference type="Google" id="ProtNLM"/>
    </source>
</evidence>
<feature type="region of interest" description="Disordered" evidence="1">
    <location>
        <begin position="43"/>
        <end position="84"/>
    </location>
</feature>
<keyword evidence="2" id="KW-0732">Signal</keyword>
<evidence type="ECO:0000313" key="4">
    <source>
        <dbReference type="Proteomes" id="UP001501176"/>
    </source>
</evidence>
<comment type="caution">
    <text evidence="3">The sequence shown here is derived from an EMBL/GenBank/DDBJ whole genome shotgun (WGS) entry which is preliminary data.</text>
</comment>
<keyword evidence="4" id="KW-1185">Reference proteome</keyword>
<evidence type="ECO:0000256" key="2">
    <source>
        <dbReference type="SAM" id="SignalP"/>
    </source>
</evidence>
<protein>
    <recommendedName>
        <fullName evidence="5">DUF3613 domain-containing protein</fullName>
    </recommendedName>
</protein>
<dbReference type="EMBL" id="BAAAFN010000019">
    <property type="protein sequence ID" value="GAA0237397.1"/>
    <property type="molecule type" value="Genomic_DNA"/>
</dbReference>
<dbReference type="Proteomes" id="UP001501176">
    <property type="component" value="Unassembled WGS sequence"/>
</dbReference>
<feature type="signal peptide" evidence="2">
    <location>
        <begin position="1"/>
        <end position="25"/>
    </location>
</feature>
<name>A0ABN0U477_9BURK</name>
<dbReference type="InterPro" id="IPR022053">
    <property type="entry name" value="DUF3613"/>
</dbReference>
<feature type="compositionally biased region" description="Polar residues" evidence="1">
    <location>
        <begin position="51"/>
        <end position="72"/>
    </location>
</feature>
<proteinExistence type="predicted"/>
<accession>A0ABN0U477</accession>
<evidence type="ECO:0000313" key="3">
    <source>
        <dbReference type="EMBL" id="GAA0237397.1"/>
    </source>
</evidence>
<organism evidence="3 4">
    <name type="scientific">Castellaniella daejeonensis</name>
    <dbReference type="NCBI Taxonomy" id="659013"/>
    <lineage>
        <taxon>Bacteria</taxon>
        <taxon>Pseudomonadati</taxon>
        <taxon>Pseudomonadota</taxon>
        <taxon>Betaproteobacteria</taxon>
        <taxon>Burkholderiales</taxon>
        <taxon>Alcaligenaceae</taxon>
        <taxon>Castellaniella</taxon>
    </lineage>
</organism>
<feature type="chain" id="PRO_5046811270" description="DUF3613 domain-containing protein" evidence="2">
    <location>
        <begin position="26"/>
        <end position="140"/>
    </location>
</feature>
<evidence type="ECO:0000256" key="1">
    <source>
        <dbReference type="SAM" id="MobiDB-lite"/>
    </source>
</evidence>
<dbReference type="Pfam" id="PF12266">
    <property type="entry name" value="DUF3613"/>
    <property type="match status" value="1"/>
</dbReference>
<gene>
    <name evidence="3" type="ORF">GCM10009125_27890</name>
</gene>
<dbReference type="RefSeq" id="WP_343822079.1">
    <property type="nucleotide sequence ID" value="NZ_BAAAFN010000019.1"/>
</dbReference>
<sequence>MIRRSTLLPALGAALLAAAAAPVSAQTQTPLVPVPAAGLTTVESHAVGPQGASSTAQSGAGLQTSAAASTQPEPLPAQSWPARTHIGAATQALMDAQVAGTQAGPVLPTLGAAAGRSWKRYLDSFDHPIPDRFEETVQAK</sequence>
<reference evidence="3 4" key="1">
    <citation type="journal article" date="2019" name="Int. J. Syst. Evol. Microbiol.">
        <title>The Global Catalogue of Microorganisms (GCM) 10K type strain sequencing project: providing services to taxonomists for standard genome sequencing and annotation.</title>
        <authorList>
            <consortium name="The Broad Institute Genomics Platform"/>
            <consortium name="The Broad Institute Genome Sequencing Center for Infectious Disease"/>
            <person name="Wu L."/>
            <person name="Ma J."/>
        </authorList>
    </citation>
    <scope>NUCLEOTIDE SEQUENCE [LARGE SCALE GENOMIC DNA]</scope>
    <source>
        <strain evidence="3 4">JCM 16240</strain>
    </source>
</reference>